<dbReference type="PANTHER" id="PTHR42792:SF2">
    <property type="entry name" value="FLAGELLIN"/>
    <property type="match status" value="1"/>
</dbReference>
<dbReference type="SUPFAM" id="SSF64518">
    <property type="entry name" value="Phase 1 flagellin"/>
    <property type="match status" value="1"/>
</dbReference>
<keyword evidence="6" id="KW-0966">Cell projection</keyword>
<dbReference type="AlphaFoldDB" id="A0A4V2SQI2"/>
<reference evidence="6 7" key="1">
    <citation type="submission" date="2019-03" db="EMBL/GenBank/DDBJ databases">
        <title>Genomic Encyclopedia of Type Strains, Phase IV (KMG-IV): sequencing the most valuable type-strain genomes for metagenomic binning, comparative biology and taxonomic classification.</title>
        <authorList>
            <person name="Goeker M."/>
        </authorList>
    </citation>
    <scope>NUCLEOTIDE SEQUENCE [LARGE SCALE GENOMIC DNA]</scope>
    <source>
        <strain evidence="6 7">DSM 18063</strain>
    </source>
</reference>
<accession>A0A4V2SQI2</accession>
<feature type="domain" description="Flagellin C-terminal" evidence="5">
    <location>
        <begin position="324"/>
        <end position="405"/>
    </location>
</feature>
<keyword evidence="7" id="KW-1185">Reference proteome</keyword>
<evidence type="ECO:0000256" key="1">
    <source>
        <dbReference type="ARBA" id="ARBA00005709"/>
    </source>
</evidence>
<dbReference type="GO" id="GO:0005576">
    <property type="term" value="C:extracellular region"/>
    <property type="evidence" value="ECO:0007669"/>
    <property type="project" value="UniProtKB-SubCell"/>
</dbReference>
<dbReference type="GO" id="GO:0009288">
    <property type="term" value="C:bacterial-type flagellum"/>
    <property type="evidence" value="ECO:0007669"/>
    <property type="project" value="UniProtKB-SubCell"/>
</dbReference>
<comment type="subcellular location">
    <subcellularLocation>
        <location evidence="3">Secreted</location>
    </subcellularLocation>
    <subcellularLocation>
        <location evidence="3">Bacterial flagellum</location>
    </subcellularLocation>
</comment>
<organism evidence="6 7">
    <name type="scientific">Rhodovulum marinum</name>
    <dbReference type="NCBI Taxonomy" id="320662"/>
    <lineage>
        <taxon>Bacteria</taxon>
        <taxon>Pseudomonadati</taxon>
        <taxon>Pseudomonadota</taxon>
        <taxon>Alphaproteobacteria</taxon>
        <taxon>Rhodobacterales</taxon>
        <taxon>Paracoccaceae</taxon>
        <taxon>Rhodovulum</taxon>
    </lineage>
</organism>
<gene>
    <name evidence="6" type="ORF">EV662_11442</name>
</gene>
<sequence length="406" mass="40819">MSSILTNTSAMTALQTLKSINSSLERTQGEISTGKSVATAKDNSAVWAISKVMESDVSGFNSVSDSLATGQAMVGVARTATESITDLLDSIKTKVVAAQDPSADTGKLQNETDQLIQQVNSILDAAQFNGVNLINNGTDQSVLGSLNRSNGDVTAATITVAAQNLDTAPAAAATATLADGGGTQTFTVGTTADDAASVVALAGGDAAIDLDAIAEGETVRVTIGDQNFSYTVTADDAAAGNDANDIALTNIRSQINAAGITGLTADYDPASPGVLSFNNAGTGAADTAITVRVSAAGTGGLSGLGDGVSTRLDVTSATALADIESMISTSIDAAAAFGSIESRLETQSNFVSNLTDALKSGIGALVDADMEAASARLQALQVQQQLGTQALSIANQSPQNLLSLFR</sequence>
<comment type="function">
    <text evidence="3">Flagellin is the subunit protein which polymerizes to form the filaments of bacterial flagella.</text>
</comment>
<dbReference type="OrthoDB" id="8328560at2"/>
<dbReference type="InterPro" id="IPR001492">
    <property type="entry name" value="Flagellin"/>
</dbReference>
<dbReference type="InterPro" id="IPR046358">
    <property type="entry name" value="Flagellin_C"/>
</dbReference>
<dbReference type="EMBL" id="SLXP01000014">
    <property type="protein sequence ID" value="TCP39116.1"/>
    <property type="molecule type" value="Genomic_DNA"/>
</dbReference>
<evidence type="ECO:0000256" key="3">
    <source>
        <dbReference type="RuleBase" id="RU362073"/>
    </source>
</evidence>
<dbReference type="Pfam" id="PF00700">
    <property type="entry name" value="Flagellin_C"/>
    <property type="match status" value="1"/>
</dbReference>
<evidence type="ECO:0000313" key="7">
    <source>
        <dbReference type="Proteomes" id="UP000294835"/>
    </source>
</evidence>
<dbReference type="PANTHER" id="PTHR42792">
    <property type="entry name" value="FLAGELLIN"/>
    <property type="match status" value="1"/>
</dbReference>
<feature type="domain" description="Flagellin N-terminal" evidence="4">
    <location>
        <begin position="4"/>
        <end position="136"/>
    </location>
</feature>
<name>A0A4V2SQI2_9RHOB</name>
<keyword evidence="6" id="KW-0282">Flagellum</keyword>
<comment type="caution">
    <text evidence="6">The sequence shown here is derived from an EMBL/GenBank/DDBJ whole genome shotgun (WGS) entry which is preliminary data.</text>
</comment>
<dbReference type="GO" id="GO:0005198">
    <property type="term" value="F:structural molecule activity"/>
    <property type="evidence" value="ECO:0007669"/>
    <property type="project" value="UniProtKB-UniRule"/>
</dbReference>
<dbReference type="InterPro" id="IPR001029">
    <property type="entry name" value="Flagellin_N"/>
</dbReference>
<dbReference type="Gene3D" id="1.20.1330.10">
    <property type="entry name" value="f41 fragment of flagellin, N-terminal domain"/>
    <property type="match status" value="2"/>
</dbReference>
<keyword evidence="2 3" id="KW-0975">Bacterial flagellum</keyword>
<protein>
    <recommendedName>
        <fullName evidence="3">Flagellin</fullName>
    </recommendedName>
</protein>
<dbReference type="RefSeq" id="WP_132465013.1">
    <property type="nucleotide sequence ID" value="NZ_SLXP01000014.1"/>
</dbReference>
<evidence type="ECO:0000259" key="5">
    <source>
        <dbReference type="Pfam" id="PF00700"/>
    </source>
</evidence>
<proteinExistence type="inferred from homology"/>
<comment type="similarity">
    <text evidence="1 3">Belongs to the bacterial flagellin family.</text>
</comment>
<evidence type="ECO:0000256" key="2">
    <source>
        <dbReference type="ARBA" id="ARBA00023143"/>
    </source>
</evidence>
<dbReference type="Pfam" id="PF00669">
    <property type="entry name" value="Flagellin_N"/>
    <property type="match status" value="1"/>
</dbReference>
<keyword evidence="3" id="KW-0964">Secreted</keyword>
<dbReference type="Proteomes" id="UP000294835">
    <property type="component" value="Unassembled WGS sequence"/>
</dbReference>
<evidence type="ECO:0000259" key="4">
    <source>
        <dbReference type="Pfam" id="PF00669"/>
    </source>
</evidence>
<keyword evidence="6" id="KW-0969">Cilium</keyword>
<evidence type="ECO:0000313" key="6">
    <source>
        <dbReference type="EMBL" id="TCP39116.1"/>
    </source>
</evidence>